<feature type="compositionally biased region" description="Pro residues" evidence="17">
    <location>
        <begin position="9"/>
        <end position="19"/>
    </location>
</feature>
<evidence type="ECO:0000259" key="18">
    <source>
        <dbReference type="PROSITE" id="PS50142"/>
    </source>
</evidence>
<dbReference type="STRING" id="39946.B8BHK0"/>
<dbReference type="InterPro" id="IPR000999">
    <property type="entry name" value="RNase_III_dom"/>
</dbReference>
<dbReference type="GO" id="GO:0010267">
    <property type="term" value="P:ta-siRNA processing"/>
    <property type="evidence" value="ECO:0007669"/>
    <property type="project" value="UniProtKB-ARBA"/>
</dbReference>
<dbReference type="OMA" id="EISHTHH"/>
<dbReference type="InterPro" id="IPR027417">
    <property type="entry name" value="P-loop_NTPase"/>
</dbReference>
<keyword evidence="21" id="KW-1185">Reference proteome</keyword>
<comment type="subcellular location">
    <subcellularLocation>
        <location evidence="3">Nucleus</location>
    </subcellularLocation>
</comment>
<keyword evidence="6" id="KW-0677">Repeat</keyword>
<evidence type="ECO:0000259" key="19">
    <source>
        <dbReference type="PROSITE" id="PS51192"/>
    </source>
</evidence>
<dbReference type="Gramene" id="BGIOSGA033156-TA">
    <property type="protein sequence ID" value="BGIOSGA033156-PA"/>
    <property type="gene ID" value="BGIOSGA033156"/>
</dbReference>
<evidence type="ECO:0000256" key="9">
    <source>
        <dbReference type="ARBA" id="ARBA00022801"/>
    </source>
</evidence>
<comment type="cofactor">
    <cofactor evidence="1">
        <name>Mn(2+)</name>
        <dbReference type="ChEBI" id="CHEBI:29035"/>
    </cofactor>
</comment>
<keyword evidence="14" id="KW-0943">RNA-mediated gene silencing</keyword>
<dbReference type="Gene3D" id="3.30.160.20">
    <property type="match status" value="1"/>
</dbReference>
<dbReference type="Pfam" id="PF00636">
    <property type="entry name" value="Ribonuclease_3"/>
    <property type="match status" value="2"/>
</dbReference>
<organism evidence="20 21">
    <name type="scientific">Oryza sativa subsp. indica</name>
    <name type="common">Rice</name>
    <dbReference type="NCBI Taxonomy" id="39946"/>
    <lineage>
        <taxon>Eukaryota</taxon>
        <taxon>Viridiplantae</taxon>
        <taxon>Streptophyta</taxon>
        <taxon>Embryophyta</taxon>
        <taxon>Tracheophyta</taxon>
        <taxon>Spermatophyta</taxon>
        <taxon>Magnoliopsida</taxon>
        <taxon>Liliopsida</taxon>
        <taxon>Poales</taxon>
        <taxon>Poaceae</taxon>
        <taxon>BOP clade</taxon>
        <taxon>Oryzoideae</taxon>
        <taxon>Oryzeae</taxon>
        <taxon>Oryzinae</taxon>
        <taxon>Oryza</taxon>
        <taxon>Oryza sativa</taxon>
    </lineage>
</organism>
<keyword evidence="16" id="KW-0539">Nucleus</keyword>
<evidence type="ECO:0000256" key="1">
    <source>
        <dbReference type="ARBA" id="ARBA00001936"/>
    </source>
</evidence>
<protein>
    <submittedName>
        <fullName evidence="20">Uncharacterized protein</fullName>
    </submittedName>
</protein>
<dbReference type="Gene3D" id="1.10.1520.10">
    <property type="entry name" value="Ribonuclease III domain"/>
    <property type="match status" value="2"/>
</dbReference>
<proteinExistence type="predicted"/>
<dbReference type="GO" id="GO:0005524">
    <property type="term" value="F:ATP binding"/>
    <property type="evidence" value="ECO:0007669"/>
    <property type="project" value="UniProtKB-KW"/>
</dbReference>
<dbReference type="CDD" id="cd18034">
    <property type="entry name" value="DEXHc_dicer"/>
    <property type="match status" value="1"/>
</dbReference>
<dbReference type="PROSITE" id="PS50142">
    <property type="entry name" value="RNASE_3_2"/>
    <property type="match status" value="2"/>
</dbReference>
<evidence type="ECO:0000313" key="20">
    <source>
        <dbReference type="EMBL" id="EEC67202.1"/>
    </source>
</evidence>
<dbReference type="FunFam" id="1.10.1520.10:FF:000004">
    <property type="entry name" value="Endoribonuclease dicer-like 1"/>
    <property type="match status" value="1"/>
</dbReference>
<evidence type="ECO:0000256" key="6">
    <source>
        <dbReference type="ARBA" id="ARBA00022737"/>
    </source>
</evidence>
<dbReference type="SMART" id="SM00535">
    <property type="entry name" value="RIBOc"/>
    <property type="match status" value="2"/>
</dbReference>
<dbReference type="CDD" id="cd00593">
    <property type="entry name" value="RIBOc"/>
    <property type="match status" value="2"/>
</dbReference>
<dbReference type="PROSITE" id="PS00517">
    <property type="entry name" value="RNASE_3_1"/>
    <property type="match status" value="1"/>
</dbReference>
<keyword evidence="11" id="KW-0067">ATP-binding</keyword>
<dbReference type="SUPFAM" id="SSF52540">
    <property type="entry name" value="P-loop containing nucleoside triphosphate hydrolases"/>
    <property type="match status" value="1"/>
</dbReference>
<dbReference type="PANTHER" id="PTHR14950:SF31">
    <property type="entry name" value="ENDORIBONUCLEASE DICER HOMOLOG 3B"/>
    <property type="match status" value="1"/>
</dbReference>
<dbReference type="GO" id="GO:0005737">
    <property type="term" value="C:cytoplasm"/>
    <property type="evidence" value="ECO:0007669"/>
    <property type="project" value="TreeGrafter"/>
</dbReference>
<evidence type="ECO:0000256" key="13">
    <source>
        <dbReference type="ARBA" id="ARBA00022884"/>
    </source>
</evidence>
<dbReference type="Pfam" id="PF00270">
    <property type="entry name" value="DEAD"/>
    <property type="match status" value="1"/>
</dbReference>
<keyword evidence="9" id="KW-0378">Hydrolase</keyword>
<dbReference type="InterPro" id="IPR011545">
    <property type="entry name" value="DEAD/DEAH_box_helicase_dom"/>
</dbReference>
<evidence type="ECO:0000256" key="7">
    <source>
        <dbReference type="ARBA" id="ARBA00022741"/>
    </source>
</evidence>
<evidence type="ECO:0000256" key="16">
    <source>
        <dbReference type="ARBA" id="ARBA00023242"/>
    </source>
</evidence>
<keyword evidence="8" id="KW-0255">Endonuclease</keyword>
<keyword evidence="15" id="KW-0464">Manganese</keyword>
<reference evidence="20 21" key="1">
    <citation type="journal article" date="2005" name="PLoS Biol.">
        <title>The genomes of Oryza sativa: a history of duplications.</title>
        <authorList>
            <person name="Yu J."/>
            <person name="Wang J."/>
            <person name="Lin W."/>
            <person name="Li S."/>
            <person name="Li H."/>
            <person name="Zhou J."/>
            <person name="Ni P."/>
            <person name="Dong W."/>
            <person name="Hu S."/>
            <person name="Zeng C."/>
            <person name="Zhang J."/>
            <person name="Zhang Y."/>
            <person name="Li R."/>
            <person name="Xu Z."/>
            <person name="Li S."/>
            <person name="Li X."/>
            <person name="Zheng H."/>
            <person name="Cong L."/>
            <person name="Lin L."/>
            <person name="Yin J."/>
            <person name="Geng J."/>
            <person name="Li G."/>
            <person name="Shi J."/>
            <person name="Liu J."/>
            <person name="Lv H."/>
            <person name="Li J."/>
            <person name="Wang J."/>
            <person name="Deng Y."/>
            <person name="Ran L."/>
            <person name="Shi X."/>
            <person name="Wang X."/>
            <person name="Wu Q."/>
            <person name="Li C."/>
            <person name="Ren X."/>
            <person name="Wang J."/>
            <person name="Wang X."/>
            <person name="Li D."/>
            <person name="Liu D."/>
            <person name="Zhang X."/>
            <person name="Ji Z."/>
            <person name="Zhao W."/>
            <person name="Sun Y."/>
            <person name="Zhang Z."/>
            <person name="Bao J."/>
            <person name="Han Y."/>
            <person name="Dong L."/>
            <person name="Ji J."/>
            <person name="Chen P."/>
            <person name="Wu S."/>
            <person name="Liu J."/>
            <person name="Xiao Y."/>
            <person name="Bu D."/>
            <person name="Tan J."/>
            <person name="Yang L."/>
            <person name="Ye C."/>
            <person name="Zhang J."/>
            <person name="Xu J."/>
            <person name="Zhou Y."/>
            <person name="Yu Y."/>
            <person name="Zhang B."/>
            <person name="Zhuang S."/>
            <person name="Wei H."/>
            <person name="Liu B."/>
            <person name="Lei M."/>
            <person name="Yu H."/>
            <person name="Li Y."/>
            <person name="Xu H."/>
            <person name="Wei S."/>
            <person name="He X."/>
            <person name="Fang L."/>
            <person name="Zhang Z."/>
            <person name="Zhang Y."/>
            <person name="Huang X."/>
            <person name="Su Z."/>
            <person name="Tong W."/>
            <person name="Li J."/>
            <person name="Tong Z."/>
            <person name="Li S."/>
            <person name="Ye J."/>
            <person name="Wang L."/>
            <person name="Fang L."/>
            <person name="Lei T."/>
            <person name="Chen C."/>
            <person name="Chen H."/>
            <person name="Xu Z."/>
            <person name="Li H."/>
            <person name="Huang H."/>
            <person name="Zhang F."/>
            <person name="Xu H."/>
            <person name="Li N."/>
            <person name="Zhao C."/>
            <person name="Li S."/>
            <person name="Dong L."/>
            <person name="Huang Y."/>
            <person name="Li L."/>
            <person name="Xi Y."/>
            <person name="Qi Q."/>
            <person name="Li W."/>
            <person name="Zhang B."/>
            <person name="Hu W."/>
            <person name="Zhang Y."/>
            <person name="Tian X."/>
            <person name="Jiao Y."/>
            <person name="Liang X."/>
            <person name="Jin J."/>
            <person name="Gao L."/>
            <person name="Zheng W."/>
            <person name="Hao B."/>
            <person name="Liu S."/>
            <person name="Wang W."/>
            <person name="Yuan L."/>
            <person name="Cao M."/>
            <person name="McDermott J."/>
            <person name="Samudrala R."/>
            <person name="Wang J."/>
            <person name="Wong G.K."/>
            <person name="Yang H."/>
        </authorList>
    </citation>
    <scope>NUCLEOTIDE SEQUENCE [LARGE SCALE GENOMIC DNA]</scope>
    <source>
        <strain evidence="21">cv. 93-11</strain>
    </source>
</reference>
<dbReference type="SMART" id="SM00487">
    <property type="entry name" value="DEXDc"/>
    <property type="match status" value="1"/>
</dbReference>
<dbReference type="FunFam" id="3.30.160.20:FF:000038">
    <property type="entry name" value="Dicer-like 104"/>
    <property type="match status" value="1"/>
</dbReference>
<accession>B8BHK0</accession>
<dbReference type="GO" id="GO:0004525">
    <property type="term" value="F:ribonuclease III activity"/>
    <property type="evidence" value="ECO:0007669"/>
    <property type="project" value="InterPro"/>
</dbReference>
<evidence type="ECO:0000256" key="3">
    <source>
        <dbReference type="ARBA" id="ARBA00004123"/>
    </source>
</evidence>
<evidence type="ECO:0000256" key="8">
    <source>
        <dbReference type="ARBA" id="ARBA00022759"/>
    </source>
</evidence>
<evidence type="ECO:0000256" key="15">
    <source>
        <dbReference type="ARBA" id="ARBA00023211"/>
    </source>
</evidence>
<comment type="cofactor">
    <cofactor evidence="2">
        <name>Mg(2+)</name>
        <dbReference type="ChEBI" id="CHEBI:18420"/>
    </cofactor>
</comment>
<evidence type="ECO:0000256" key="12">
    <source>
        <dbReference type="ARBA" id="ARBA00022842"/>
    </source>
</evidence>
<evidence type="ECO:0000256" key="10">
    <source>
        <dbReference type="ARBA" id="ARBA00022806"/>
    </source>
</evidence>
<evidence type="ECO:0000256" key="4">
    <source>
        <dbReference type="ARBA" id="ARBA00022722"/>
    </source>
</evidence>
<dbReference type="FunFam" id="1.10.1520.10:FF:000008">
    <property type="entry name" value="Dicer-like 104"/>
    <property type="match status" value="1"/>
</dbReference>
<evidence type="ECO:0000256" key="2">
    <source>
        <dbReference type="ARBA" id="ARBA00001946"/>
    </source>
</evidence>
<keyword evidence="7" id="KW-0547">Nucleotide-binding</keyword>
<name>B8BHK0_ORYSI</name>
<dbReference type="InterPro" id="IPR014001">
    <property type="entry name" value="Helicase_ATP-bd"/>
</dbReference>
<dbReference type="InterPro" id="IPR036389">
    <property type="entry name" value="RNase_III_sf"/>
</dbReference>
<evidence type="ECO:0000256" key="17">
    <source>
        <dbReference type="SAM" id="MobiDB-lite"/>
    </source>
</evidence>
<keyword evidence="13" id="KW-0694">RNA-binding</keyword>
<evidence type="ECO:0000256" key="5">
    <source>
        <dbReference type="ARBA" id="ARBA00022723"/>
    </source>
</evidence>
<gene>
    <name evidence="20" type="ORF">OsI_34085</name>
</gene>
<dbReference type="PROSITE" id="PS51192">
    <property type="entry name" value="HELICASE_ATP_BIND_1"/>
    <property type="match status" value="1"/>
</dbReference>
<dbReference type="PANTHER" id="PTHR14950">
    <property type="entry name" value="DICER-RELATED"/>
    <property type="match status" value="1"/>
</dbReference>
<evidence type="ECO:0000256" key="11">
    <source>
        <dbReference type="ARBA" id="ARBA00022840"/>
    </source>
</evidence>
<feature type="domain" description="Helicase ATP-binding" evidence="19">
    <location>
        <begin position="34"/>
        <end position="210"/>
    </location>
</feature>
<dbReference type="Proteomes" id="UP000007015">
    <property type="component" value="Chromosome 10"/>
</dbReference>
<dbReference type="GO" id="GO:0046872">
    <property type="term" value="F:metal ion binding"/>
    <property type="evidence" value="ECO:0007669"/>
    <property type="project" value="UniProtKB-KW"/>
</dbReference>
<dbReference type="AlphaFoldDB" id="B8BHK0"/>
<dbReference type="EMBL" id="CM000135">
    <property type="protein sequence ID" value="EEC67202.1"/>
    <property type="molecule type" value="Genomic_DNA"/>
</dbReference>
<keyword evidence="10" id="KW-0347">Helicase</keyword>
<dbReference type="SUPFAM" id="SSF69065">
    <property type="entry name" value="RNase III domain-like"/>
    <property type="match status" value="2"/>
</dbReference>
<dbReference type="Gene3D" id="3.40.50.300">
    <property type="entry name" value="P-loop containing nucleotide triphosphate hydrolases"/>
    <property type="match status" value="1"/>
</dbReference>
<keyword evidence="4" id="KW-0540">Nuclease</keyword>
<sequence>MADDEAAVLPPPPPLPPPCRPHRQLRPRGYQVEVFEAALRGNTIAVLDTGSGKTMVAVMLAREHARRVRAGEAPRRIVVFLAPTVHLVHQQFEVIREYTDLDVMMCSGASRVGEWGADHWKEEVGRNEIVVMTPQILLDALRHAFLTMSAVSLLIFDECHRACGSHPYARIMKIYIVEDRNELESFSPPATIVNKYYDAYMVDFDNLKSKLQILSDEVVKIHIESVKPLCDSEDCIFSKASLCLHMSYFKEALSLIEEILPQGTTKRKELHGTTCVLALSGTWIHDSENITLNTYRIDFLCDQEGENYAGFVLLMEPELDDDVAPSKMDLFLIPNKMVYTTVTPRGKVQLNKKQLGKGKLFQEFFFNGIFGRLFHGSRKSGAQRDFIFKKGHEIQWNTESMYLLLPLRDSSYIQDDLSIHWEAIESCAGAVEQLWSSYQGDENVIPVNCIPQKRSGGQEEIIHLANKSLHCSSIKDSVVLSLHTGRIYTVLDLILDTTAEDSFDEMYGSTGKPLLMEKEQIHARVPPELLIHLDILEAITTLRCCETFSLERLELLGDSVLKYVVGCDLFLRYPMKHEGQLSDMRSKAVCNATLHKHGIWRSLQGYVRDNAFDPRRWVAPGQISLRPFPCNCGIETAFVPSHRRYIRDDPSFVVGKPCDRGHRWMCSKTISDCVEALVGAYYVGGGIAAALWVMRWFGIDIKCDMKLLQEVKFNASHLCSLSKINDIEELEAKLKYNFSVKGLLLEAITHPSLQELGVDYCYQRLEFLGDSVLDLLLTRHLYATHTDVDPGELTDLRSALVSNENFAQAVVRNNIHSHLQHGSGILLEQITEYVRSNLECQGKESEFLQHTTCKVPKVLGDIMESIAGAVFLDTDFNVDMVWEIFEPLLSPLITPDKLALPPYRELLELCSHIGCFLNSKCTSKGEVIIEMSLQLRDELLVAQGHDRNKKRAKAKAASRILADLKSGTQLSYSDLNDYHILEGLSSVKKEVVLPLKMEKGGPRSALFKLCKILQWPMPEFEFVEQRFRTPIVMDGATTTNFNSFVSTITLHIPDATTITFQGERRTDKKSAQDSASLMMLHKLQELKICICKT</sequence>
<keyword evidence="5" id="KW-0479">Metal-binding</keyword>
<feature type="domain" description="RNase III" evidence="18">
    <location>
        <begin position="551"/>
        <end position="686"/>
    </location>
</feature>
<dbReference type="GO" id="GO:0004386">
    <property type="term" value="F:helicase activity"/>
    <property type="evidence" value="ECO:0007669"/>
    <property type="project" value="UniProtKB-KW"/>
</dbReference>
<dbReference type="GO" id="GO:0005634">
    <property type="term" value="C:nucleus"/>
    <property type="evidence" value="ECO:0007669"/>
    <property type="project" value="UniProtKB-SubCell"/>
</dbReference>
<keyword evidence="12" id="KW-0460">Magnesium</keyword>
<dbReference type="InterPro" id="IPR014720">
    <property type="entry name" value="dsRBD_dom"/>
</dbReference>
<feature type="domain" description="RNase III" evidence="18">
    <location>
        <begin position="727"/>
        <end position="875"/>
    </location>
</feature>
<evidence type="ECO:0000256" key="14">
    <source>
        <dbReference type="ARBA" id="ARBA00023158"/>
    </source>
</evidence>
<dbReference type="HOGENOM" id="CLU_000907_4_1_1"/>
<dbReference type="Pfam" id="PF00035">
    <property type="entry name" value="dsrm"/>
    <property type="match status" value="1"/>
</dbReference>
<evidence type="ECO:0000313" key="21">
    <source>
        <dbReference type="Proteomes" id="UP000007015"/>
    </source>
</evidence>
<feature type="region of interest" description="Disordered" evidence="17">
    <location>
        <begin position="1"/>
        <end position="20"/>
    </location>
</feature>
<dbReference type="GO" id="GO:0003723">
    <property type="term" value="F:RNA binding"/>
    <property type="evidence" value="ECO:0007669"/>
    <property type="project" value="UniProtKB-KW"/>
</dbReference>